<evidence type="ECO:0000313" key="2">
    <source>
        <dbReference type="Proteomes" id="UP000604825"/>
    </source>
</evidence>
<reference evidence="1" key="1">
    <citation type="submission" date="2020-10" db="EMBL/GenBank/DDBJ databases">
        <authorList>
            <person name="Han B."/>
            <person name="Lu T."/>
            <person name="Zhao Q."/>
            <person name="Huang X."/>
            <person name="Zhao Y."/>
        </authorList>
    </citation>
    <scope>NUCLEOTIDE SEQUENCE</scope>
</reference>
<dbReference type="AlphaFoldDB" id="A0A811NMQ2"/>
<dbReference type="InterPro" id="IPR025322">
    <property type="entry name" value="PADRE_dom"/>
</dbReference>
<comment type="caution">
    <text evidence="1">The sequence shown here is derived from an EMBL/GenBank/DDBJ whole genome shotgun (WGS) entry which is preliminary data.</text>
</comment>
<name>A0A811NMQ2_9POAL</name>
<dbReference type="Proteomes" id="UP000604825">
    <property type="component" value="Unassembled WGS sequence"/>
</dbReference>
<protein>
    <recommendedName>
        <fullName evidence="3">DUF4228 domain protein</fullName>
    </recommendedName>
</protein>
<dbReference type="OrthoDB" id="1899115at2759"/>
<organism evidence="1 2">
    <name type="scientific">Miscanthus lutarioriparius</name>
    <dbReference type="NCBI Taxonomy" id="422564"/>
    <lineage>
        <taxon>Eukaryota</taxon>
        <taxon>Viridiplantae</taxon>
        <taxon>Streptophyta</taxon>
        <taxon>Embryophyta</taxon>
        <taxon>Tracheophyta</taxon>
        <taxon>Spermatophyta</taxon>
        <taxon>Magnoliopsida</taxon>
        <taxon>Liliopsida</taxon>
        <taxon>Poales</taxon>
        <taxon>Poaceae</taxon>
        <taxon>PACMAD clade</taxon>
        <taxon>Panicoideae</taxon>
        <taxon>Andropogonodae</taxon>
        <taxon>Andropogoneae</taxon>
        <taxon>Saccharinae</taxon>
        <taxon>Miscanthus</taxon>
    </lineage>
</organism>
<sequence>MGNGLSLSPSCLHLPATPTAVRLVYWGGQSRQLVVTGGGDSDAVVTAGDVAAELPAPAAGHAVCPADAFFVGLPIPAMSPGEELLPGRTYFVLPAARLPCLKALTPATLAALSYGDGSNNGNVKRKQTLFAVAGCPFEHVKGANGGAPLIRVLPEFIEKLITCDAGGRGANANANAKDKAKDAELCSTPELKRHYAQLVGTGRSRPWSPRLETISERDRSRWMRSAARTMLSSR</sequence>
<evidence type="ECO:0000313" key="1">
    <source>
        <dbReference type="EMBL" id="CAD6228129.1"/>
    </source>
</evidence>
<dbReference type="Pfam" id="PF14009">
    <property type="entry name" value="PADRE"/>
    <property type="match status" value="1"/>
</dbReference>
<accession>A0A811NMQ2</accession>
<keyword evidence="2" id="KW-1185">Reference proteome</keyword>
<dbReference type="PANTHER" id="PTHR33052">
    <property type="entry name" value="DUF4228 DOMAIN PROTEIN-RELATED"/>
    <property type="match status" value="1"/>
</dbReference>
<dbReference type="EMBL" id="CAJGYO010000005">
    <property type="protein sequence ID" value="CAD6228129.1"/>
    <property type="molecule type" value="Genomic_DNA"/>
</dbReference>
<proteinExistence type="predicted"/>
<evidence type="ECO:0008006" key="3">
    <source>
        <dbReference type="Google" id="ProtNLM"/>
    </source>
</evidence>
<gene>
    <name evidence="1" type="ORF">NCGR_LOCUS18992</name>
</gene>